<dbReference type="PIRSF" id="PIRSF001361">
    <property type="entry name" value="DAHP_synthase"/>
    <property type="match status" value="1"/>
</dbReference>
<dbReference type="Proteomes" id="UP000078286">
    <property type="component" value="Unassembled WGS sequence"/>
</dbReference>
<evidence type="ECO:0000256" key="8">
    <source>
        <dbReference type="PIRNR" id="PIRNR001361"/>
    </source>
</evidence>
<comment type="pathway">
    <text evidence="2 8">Metabolic intermediate biosynthesis; chorismate biosynthesis; chorismate from D-erythrose 4-phosphate and phosphoenolpyruvate: step 1/7.</text>
</comment>
<accession>A0A1B7HXM2</accession>
<dbReference type="NCBIfam" id="NF009395">
    <property type="entry name" value="PRK12755.1"/>
    <property type="match status" value="1"/>
</dbReference>
<evidence type="ECO:0000256" key="3">
    <source>
        <dbReference type="ARBA" id="ARBA00007985"/>
    </source>
</evidence>
<name>A0A1B7HXM2_9ENTR</name>
<keyword evidence="5 8" id="KW-0808">Transferase</keyword>
<reference evidence="10 11" key="1">
    <citation type="submission" date="2016-04" db="EMBL/GenBank/DDBJ databases">
        <title>ATOL: Assembling a taxonomically balanced genome-scale reconstruction of the evolutionary history of the Enterobacteriaceae.</title>
        <authorList>
            <person name="Plunkett G.III."/>
            <person name="Neeno-Eckwall E.C."/>
            <person name="Glasner J.D."/>
            <person name="Perna N.T."/>
        </authorList>
    </citation>
    <scope>NUCLEOTIDE SEQUENCE [LARGE SCALE GENOMIC DNA]</scope>
    <source>
        <strain evidence="10 11">ATCC 51607</strain>
    </source>
</reference>
<proteinExistence type="inferred from homology"/>
<evidence type="ECO:0000256" key="6">
    <source>
        <dbReference type="ARBA" id="ARBA00023141"/>
    </source>
</evidence>
<comment type="function">
    <text evidence="1 8">Stereospecific condensation of phosphoenolpyruvate (PEP) and D-erythrose-4-phosphate (E4P) giving rise to 3-deoxy-D-arabino-heptulosonate-7-phosphate (DAHP).</text>
</comment>
<dbReference type="AlphaFoldDB" id="A0A1B7HXM2"/>
<evidence type="ECO:0000256" key="4">
    <source>
        <dbReference type="ARBA" id="ARBA00022605"/>
    </source>
</evidence>
<evidence type="ECO:0000259" key="9">
    <source>
        <dbReference type="Pfam" id="PF00793"/>
    </source>
</evidence>
<dbReference type="PANTHER" id="PTHR21225:SF6">
    <property type="entry name" value="PHOSPHO-2-DEHYDRO-3-DEOXYHEPTONATE ALDOLASE, TRP-SENSITIVE"/>
    <property type="match status" value="1"/>
</dbReference>
<dbReference type="NCBIfam" id="NF009396">
    <property type="entry name" value="PRK12756.1"/>
    <property type="match status" value="1"/>
</dbReference>
<dbReference type="EC" id="2.5.1.54" evidence="8"/>
<dbReference type="FunFam" id="3.20.20.70:FF:000005">
    <property type="entry name" value="Phospho-2-dehydro-3-deoxyheptonate aldolase"/>
    <property type="match status" value="1"/>
</dbReference>
<dbReference type="Pfam" id="PF00793">
    <property type="entry name" value="DAHP_synth_1"/>
    <property type="match status" value="1"/>
</dbReference>
<gene>
    <name evidence="10" type="ORF">M979_0934</name>
</gene>
<dbReference type="InterPro" id="IPR006219">
    <property type="entry name" value="DAHP_synth_1"/>
</dbReference>
<dbReference type="EMBL" id="LXEO01000011">
    <property type="protein sequence ID" value="OAT20438.1"/>
    <property type="molecule type" value="Genomic_DNA"/>
</dbReference>
<evidence type="ECO:0000313" key="10">
    <source>
        <dbReference type="EMBL" id="OAT20438.1"/>
    </source>
</evidence>
<organism evidence="10 11">
    <name type="scientific">Buttiauxella noackiae ATCC 51607</name>
    <dbReference type="NCBI Taxonomy" id="1354255"/>
    <lineage>
        <taxon>Bacteria</taxon>
        <taxon>Pseudomonadati</taxon>
        <taxon>Pseudomonadota</taxon>
        <taxon>Gammaproteobacteria</taxon>
        <taxon>Enterobacterales</taxon>
        <taxon>Enterobacteriaceae</taxon>
        <taxon>Buttiauxella</taxon>
    </lineage>
</organism>
<dbReference type="InterPro" id="IPR006218">
    <property type="entry name" value="DAHP1/KDSA"/>
</dbReference>
<dbReference type="InterPro" id="IPR013785">
    <property type="entry name" value="Aldolase_TIM"/>
</dbReference>
<dbReference type="GO" id="GO:0009073">
    <property type="term" value="P:aromatic amino acid family biosynthetic process"/>
    <property type="evidence" value="ECO:0007669"/>
    <property type="project" value="UniProtKB-KW"/>
</dbReference>
<comment type="catalytic activity">
    <reaction evidence="7 8">
        <text>D-erythrose 4-phosphate + phosphoenolpyruvate + H2O = 7-phospho-2-dehydro-3-deoxy-D-arabino-heptonate + phosphate</text>
        <dbReference type="Rhea" id="RHEA:14717"/>
        <dbReference type="ChEBI" id="CHEBI:15377"/>
        <dbReference type="ChEBI" id="CHEBI:16897"/>
        <dbReference type="ChEBI" id="CHEBI:43474"/>
        <dbReference type="ChEBI" id="CHEBI:58394"/>
        <dbReference type="ChEBI" id="CHEBI:58702"/>
        <dbReference type="EC" id="2.5.1.54"/>
    </reaction>
</comment>
<dbReference type="NCBIfam" id="TIGR00034">
    <property type="entry name" value="aroFGH"/>
    <property type="match status" value="1"/>
</dbReference>
<keyword evidence="6 8" id="KW-0057">Aromatic amino acid biosynthesis</keyword>
<evidence type="ECO:0000313" key="11">
    <source>
        <dbReference type="Proteomes" id="UP000078286"/>
    </source>
</evidence>
<evidence type="ECO:0000256" key="1">
    <source>
        <dbReference type="ARBA" id="ARBA00003726"/>
    </source>
</evidence>
<protein>
    <recommendedName>
        <fullName evidence="8">Phospho-2-dehydro-3-deoxyheptonate aldolase</fullName>
        <ecNumber evidence="8">2.5.1.54</ecNumber>
    </recommendedName>
</protein>
<evidence type="ECO:0000256" key="7">
    <source>
        <dbReference type="ARBA" id="ARBA00047508"/>
    </source>
</evidence>
<dbReference type="GO" id="GO:0009423">
    <property type="term" value="P:chorismate biosynthetic process"/>
    <property type="evidence" value="ECO:0007669"/>
    <property type="project" value="UniProtKB-UniPathway"/>
</dbReference>
<keyword evidence="4 8" id="KW-0028">Amino-acid biosynthesis</keyword>
<comment type="caution">
    <text evidence="10">The sequence shown here is derived from an EMBL/GenBank/DDBJ whole genome shotgun (WGS) entry which is preliminary data.</text>
</comment>
<dbReference type="GO" id="GO:0042802">
    <property type="term" value="F:identical protein binding"/>
    <property type="evidence" value="ECO:0007669"/>
    <property type="project" value="UniProtKB-ARBA"/>
</dbReference>
<dbReference type="GO" id="GO:0005737">
    <property type="term" value="C:cytoplasm"/>
    <property type="evidence" value="ECO:0007669"/>
    <property type="project" value="TreeGrafter"/>
</dbReference>
<dbReference type="Gene3D" id="3.20.20.70">
    <property type="entry name" value="Aldolase class I"/>
    <property type="match status" value="1"/>
</dbReference>
<evidence type="ECO:0000256" key="2">
    <source>
        <dbReference type="ARBA" id="ARBA00004688"/>
    </source>
</evidence>
<dbReference type="UniPathway" id="UPA00053">
    <property type="reaction ID" value="UER00084"/>
</dbReference>
<comment type="similarity">
    <text evidence="3 8">Belongs to the class-I DAHP synthase family.</text>
</comment>
<dbReference type="PANTHER" id="PTHR21225">
    <property type="entry name" value="PHOSPHO-2-DEHYDRO-3-DEOXYHEPTONATE ALDOLASE DAHP SYNTHETASE"/>
    <property type="match status" value="1"/>
</dbReference>
<dbReference type="SUPFAM" id="SSF51569">
    <property type="entry name" value="Aldolase"/>
    <property type="match status" value="1"/>
</dbReference>
<feature type="domain" description="DAHP synthetase I/KDSA" evidence="9">
    <location>
        <begin position="41"/>
        <end position="336"/>
    </location>
</feature>
<keyword evidence="11" id="KW-1185">Reference proteome</keyword>
<dbReference type="GO" id="GO:0003849">
    <property type="term" value="F:3-deoxy-7-phosphoheptulonate synthase activity"/>
    <property type="evidence" value="ECO:0007669"/>
    <property type="project" value="UniProtKB-EC"/>
</dbReference>
<dbReference type="PATRIC" id="fig|1354255.3.peg.953"/>
<dbReference type="GO" id="GO:0008652">
    <property type="term" value="P:amino acid biosynthetic process"/>
    <property type="evidence" value="ECO:0007669"/>
    <property type="project" value="UniProtKB-KW"/>
</dbReference>
<sequence>MNKTDELRTARIDSLVTPAELAQRLAVSQEVAQNVTASRRRIEKILNGEDNRLLVIVGPCSIHDLDAAMDYAHRLQAAREKHQHRLEIVMRTYFEKPRTVVGWKGLISDPDLNGSYRVNHGIEQARRLLLQVNELGVPTATEFLDMVIGQYIADLISWGAIGARTTESQIHREMASALSCPVGFKNGTDGNTRIAVDAIRAARASHMFLSPDKHGQMTIYQTSGNPYGHIIMRGGKQPNYHASDIAAACDSLHEFDLPEQLVIDFSHGNCQKQHRRQLEVCEDVCNQIRNGSRAIAGIMAESFIREGTQKIIAGQPLVYGQSITDPCLNWEDTETLLDMLAEATESRF</sequence>
<dbReference type="RefSeq" id="WP_064553922.1">
    <property type="nucleotide sequence ID" value="NZ_LXEO01000011.1"/>
</dbReference>
<evidence type="ECO:0000256" key="5">
    <source>
        <dbReference type="ARBA" id="ARBA00022679"/>
    </source>
</evidence>